<gene>
    <name evidence="1" type="ORF">SDC9_201249</name>
</gene>
<dbReference type="EMBL" id="VSSQ01120860">
    <property type="protein sequence ID" value="MPN53585.1"/>
    <property type="molecule type" value="Genomic_DNA"/>
</dbReference>
<evidence type="ECO:0000313" key="1">
    <source>
        <dbReference type="EMBL" id="MPN53585.1"/>
    </source>
</evidence>
<name>A0A645IQE5_9ZZZZ</name>
<comment type="caution">
    <text evidence="1">The sequence shown here is derived from an EMBL/GenBank/DDBJ whole genome shotgun (WGS) entry which is preliminary data.</text>
</comment>
<organism evidence="1">
    <name type="scientific">bioreactor metagenome</name>
    <dbReference type="NCBI Taxonomy" id="1076179"/>
    <lineage>
        <taxon>unclassified sequences</taxon>
        <taxon>metagenomes</taxon>
        <taxon>ecological metagenomes</taxon>
    </lineage>
</organism>
<reference evidence="1" key="1">
    <citation type="submission" date="2019-08" db="EMBL/GenBank/DDBJ databases">
        <authorList>
            <person name="Kucharzyk K."/>
            <person name="Murdoch R.W."/>
            <person name="Higgins S."/>
            <person name="Loffler F."/>
        </authorList>
    </citation>
    <scope>NUCLEOTIDE SEQUENCE</scope>
</reference>
<protein>
    <submittedName>
        <fullName evidence="1">Uncharacterized protein</fullName>
    </submittedName>
</protein>
<dbReference type="AlphaFoldDB" id="A0A645IQE5"/>
<sequence length="75" mass="8548">MDSVKEEYKMLKELGIIQTEPKDEMYSTITDGILQWYDRCNLSPVLDHACDRDDFIPGHCPDLHSCALCNLAETA</sequence>
<accession>A0A645IQE5</accession>
<proteinExistence type="predicted"/>